<accession>A0A183C4V8</accession>
<reference evidence="3" key="2">
    <citation type="submission" date="2014-05" db="EMBL/GenBank/DDBJ databases">
        <title>The genome and life-stage specific transcriptomes of Globodera pallida elucidate key aspects of plant parasitism by a cyst nematode.</title>
        <authorList>
            <person name="Cotton J.A."/>
            <person name="Lilley C.J."/>
            <person name="Jones L.M."/>
            <person name="Kikuchi T."/>
            <person name="Reid A.J."/>
            <person name="Thorpe P."/>
            <person name="Tsai I.J."/>
            <person name="Beasley H."/>
            <person name="Blok V."/>
            <person name="Cock P.J.A."/>
            <person name="Van den Akker S.E."/>
            <person name="Holroyd N."/>
            <person name="Hunt M."/>
            <person name="Mantelin S."/>
            <person name="Naghra H."/>
            <person name="Pain A."/>
            <person name="Palomares-Rius J.E."/>
            <person name="Zarowiecki M."/>
            <person name="Berriman M."/>
            <person name="Jones J.T."/>
            <person name="Urwin P.E."/>
        </authorList>
    </citation>
    <scope>NUCLEOTIDE SEQUENCE [LARGE SCALE GENOMIC DNA]</scope>
    <source>
        <strain evidence="3">Lindley</strain>
    </source>
</reference>
<dbReference type="Proteomes" id="UP000050741">
    <property type="component" value="Unassembled WGS sequence"/>
</dbReference>
<dbReference type="GO" id="GO:0019509">
    <property type="term" value="P:L-methionine salvage from methylthioadenosine"/>
    <property type="evidence" value="ECO:0007669"/>
    <property type="project" value="TreeGrafter"/>
</dbReference>
<evidence type="ECO:0000256" key="1">
    <source>
        <dbReference type="ARBA" id="ARBA00006274"/>
    </source>
</evidence>
<dbReference type="Gene3D" id="3.40.225.10">
    <property type="entry name" value="Class II aldolase/adducin N-terminal domain"/>
    <property type="match status" value="1"/>
</dbReference>
<dbReference type="GO" id="GO:0046570">
    <property type="term" value="F:methylthioribulose 1-phosphate dehydratase activity"/>
    <property type="evidence" value="ECO:0007669"/>
    <property type="project" value="TreeGrafter"/>
</dbReference>
<dbReference type="PANTHER" id="PTHR10640">
    <property type="entry name" value="METHYLTHIORIBULOSE-1-PHOSPHATE DEHYDRATASE"/>
    <property type="match status" value="1"/>
</dbReference>
<protein>
    <submittedName>
        <fullName evidence="4">Aldolase_II domain-containing protein</fullName>
    </submittedName>
</protein>
<evidence type="ECO:0000259" key="2">
    <source>
        <dbReference type="SMART" id="SM01007"/>
    </source>
</evidence>
<evidence type="ECO:0000313" key="3">
    <source>
        <dbReference type="Proteomes" id="UP000050741"/>
    </source>
</evidence>
<proteinExistence type="inferred from homology"/>
<comment type="similarity">
    <text evidence="1">Belongs to the aldolase class II family. Adducin subfamily.</text>
</comment>
<keyword evidence="3" id="KW-1185">Reference proteome</keyword>
<dbReference type="SUPFAM" id="SSF53639">
    <property type="entry name" value="AraD/HMP-PK domain-like"/>
    <property type="match status" value="1"/>
</dbReference>
<dbReference type="PANTHER" id="PTHR10640:SF7">
    <property type="entry name" value="METHYLTHIORIBULOSE-1-PHOSPHATE DEHYDRATASE"/>
    <property type="match status" value="1"/>
</dbReference>
<dbReference type="SMART" id="SM01007">
    <property type="entry name" value="Aldolase_II"/>
    <property type="match status" value="1"/>
</dbReference>
<dbReference type="InterPro" id="IPR036409">
    <property type="entry name" value="Aldolase_II/adducin_N_sf"/>
</dbReference>
<dbReference type="InterPro" id="IPR001303">
    <property type="entry name" value="Aldolase_II/adducin_N"/>
</dbReference>
<organism evidence="3 4">
    <name type="scientific">Globodera pallida</name>
    <name type="common">Potato cyst nematode worm</name>
    <name type="synonym">Heterodera pallida</name>
    <dbReference type="NCBI Taxonomy" id="36090"/>
    <lineage>
        <taxon>Eukaryota</taxon>
        <taxon>Metazoa</taxon>
        <taxon>Ecdysozoa</taxon>
        <taxon>Nematoda</taxon>
        <taxon>Chromadorea</taxon>
        <taxon>Rhabditida</taxon>
        <taxon>Tylenchina</taxon>
        <taxon>Tylenchomorpha</taxon>
        <taxon>Tylenchoidea</taxon>
        <taxon>Heteroderidae</taxon>
        <taxon>Heteroderinae</taxon>
        <taxon>Globodera</taxon>
    </lineage>
</organism>
<dbReference type="Pfam" id="PF00596">
    <property type="entry name" value="Aldolase_II"/>
    <property type="match status" value="1"/>
</dbReference>
<feature type="domain" description="Class II aldolase/adducin N-terminal" evidence="2">
    <location>
        <begin position="15"/>
        <end position="213"/>
    </location>
</feature>
<sequence>MHNPIVEDRTPISPTRLAELIRHFYSLGWMRDNGGGMAVLCDGVVYSSPTSVQKEKVAEEDLFVVDVSTRSVLKRPNNPESVPSATCGLLLNTGMKCVIHTHSKYANLVSQLVKSNEFAIQNQEMIQGVENRKTGLRLANIDRLVVPIVESELNEEILSPVLLRTLDAYPEAISQFASAILVRGHGFFVFGSHCWQSTKMMLECYEYLFELACDMIKYKLPLAPPLPNTKIVQKMQRNTTMA</sequence>
<dbReference type="GO" id="GO:0005737">
    <property type="term" value="C:cytoplasm"/>
    <property type="evidence" value="ECO:0007669"/>
    <property type="project" value="TreeGrafter"/>
</dbReference>
<reference evidence="4" key="3">
    <citation type="submission" date="2016-06" db="UniProtKB">
        <authorList>
            <consortium name="WormBaseParasite"/>
        </authorList>
    </citation>
    <scope>IDENTIFICATION</scope>
</reference>
<dbReference type="WBParaSite" id="GPLIN_000790200">
    <property type="protein sequence ID" value="GPLIN_000790200"/>
    <property type="gene ID" value="GPLIN_000790200"/>
</dbReference>
<dbReference type="AlphaFoldDB" id="A0A183C4V8"/>
<name>A0A183C4V8_GLOPA</name>
<reference evidence="3" key="1">
    <citation type="submission" date="2013-12" db="EMBL/GenBank/DDBJ databases">
        <authorList>
            <person name="Aslett M."/>
        </authorList>
    </citation>
    <scope>NUCLEOTIDE SEQUENCE [LARGE SCALE GENOMIC DNA]</scope>
    <source>
        <strain evidence="3">Lindley</strain>
    </source>
</reference>
<evidence type="ECO:0000313" key="4">
    <source>
        <dbReference type="WBParaSite" id="GPLIN_000790200"/>
    </source>
</evidence>